<sequence length="242" mass="26291">MQSVHVSLPALLSREGHMSVAEVPAAVLPGTPTPFPISPAELIEKAKQLHKDGSGVKQPDLLADSFRFEFPVVSLSKKDYIKAVSSFNLDTAFPNMNSHAYDFRVDKYEPNRVWFTIRNTGTHMGPLKFLGRTIKPTGKVVLGAPECLSYTFDAEGKVTSFTGGYIMDRRVGNTQKLGALFGILAAIGHPLPSPGSLKYLVATTLQWLYGLVRGALTLVFGKKDASGQQLPPHLATQRLAQA</sequence>
<reference evidence="1 2" key="1">
    <citation type="journal article" date="2024" name="Nat. Commun.">
        <title>Phylogenomics reveals the evolutionary origins of lichenization in chlorophyte algae.</title>
        <authorList>
            <person name="Puginier C."/>
            <person name="Libourel C."/>
            <person name="Otte J."/>
            <person name="Skaloud P."/>
            <person name="Haon M."/>
            <person name="Grisel S."/>
            <person name="Petersen M."/>
            <person name="Berrin J.G."/>
            <person name="Delaux P.M."/>
            <person name="Dal Grande F."/>
            <person name="Keller J."/>
        </authorList>
    </citation>
    <scope>NUCLEOTIDE SEQUENCE [LARGE SCALE GENOMIC DNA]</scope>
    <source>
        <strain evidence="1 2">SAG 245.80</strain>
    </source>
</reference>
<dbReference type="EMBL" id="JALJOU010000039">
    <property type="protein sequence ID" value="KAK9832690.1"/>
    <property type="molecule type" value="Genomic_DNA"/>
</dbReference>
<protein>
    <submittedName>
        <fullName evidence="1">Uncharacterized protein</fullName>
    </submittedName>
</protein>
<dbReference type="SUPFAM" id="SSF54427">
    <property type="entry name" value="NTF2-like"/>
    <property type="match status" value="1"/>
</dbReference>
<accession>A0AAW1RG99</accession>
<name>A0AAW1RG99_9CHLO</name>
<dbReference type="Proteomes" id="UP001445335">
    <property type="component" value="Unassembled WGS sequence"/>
</dbReference>
<evidence type="ECO:0000313" key="2">
    <source>
        <dbReference type="Proteomes" id="UP001445335"/>
    </source>
</evidence>
<keyword evidence="2" id="KW-1185">Reference proteome</keyword>
<gene>
    <name evidence="1" type="ORF">WJX81_000318</name>
</gene>
<comment type="caution">
    <text evidence="1">The sequence shown here is derived from an EMBL/GenBank/DDBJ whole genome shotgun (WGS) entry which is preliminary data.</text>
</comment>
<proteinExistence type="predicted"/>
<dbReference type="InterPro" id="IPR032710">
    <property type="entry name" value="NTF2-like_dom_sf"/>
</dbReference>
<dbReference type="Gene3D" id="3.10.450.50">
    <property type="match status" value="1"/>
</dbReference>
<dbReference type="AlphaFoldDB" id="A0AAW1RG99"/>
<evidence type="ECO:0000313" key="1">
    <source>
        <dbReference type="EMBL" id="KAK9832690.1"/>
    </source>
</evidence>
<organism evidence="1 2">
    <name type="scientific">Elliptochloris bilobata</name>
    <dbReference type="NCBI Taxonomy" id="381761"/>
    <lineage>
        <taxon>Eukaryota</taxon>
        <taxon>Viridiplantae</taxon>
        <taxon>Chlorophyta</taxon>
        <taxon>core chlorophytes</taxon>
        <taxon>Trebouxiophyceae</taxon>
        <taxon>Trebouxiophyceae incertae sedis</taxon>
        <taxon>Elliptochloris clade</taxon>
        <taxon>Elliptochloris</taxon>
    </lineage>
</organism>